<proteinExistence type="predicted"/>
<evidence type="ECO:0000313" key="2">
    <source>
        <dbReference type="Proteomes" id="UP000219453"/>
    </source>
</evidence>
<evidence type="ECO:0000313" key="1">
    <source>
        <dbReference type="EMBL" id="SNZ16200.1"/>
    </source>
</evidence>
<dbReference type="Proteomes" id="UP000219453">
    <property type="component" value="Unassembled WGS sequence"/>
</dbReference>
<dbReference type="EMBL" id="OBEJ01000003">
    <property type="protein sequence ID" value="SNZ16200.1"/>
    <property type="molecule type" value="Genomic_DNA"/>
</dbReference>
<keyword evidence="2" id="KW-1185">Reference proteome</keyword>
<sequence>MDRRRYLSALAATGASASLAGCSNPLSDGSTPERDPQNAVMDKLYTAIGELNTAALALGTVSADIETPADVEFDASGPRDRIETARTALDEAEDAASGSFETELQQARTYADVIAAMVDAFADLLTGARDLSTLESQFDPDAIGELRTMLEASRDPLSSAVTAAENATSGLESAEASVLRDLDAAISRVSDAASTLVGFSQGLDGLSLGYLQLVDGVADIDTAQQRFTEEAYSESQTAFENARTHFQNSQSTFQSGAEAAPEQLDERFSRATDRSDSLNTLAGGYATMLGGMTDLQTGRQQFENEEYEAASESFAAAGAAFEDASATFDTEPAPAGEFDSRFETARCRSGHLVEAADTLSEAATAADNGNLIRARSKAEEGQQQVEAAKNC</sequence>
<reference evidence="1 2" key="1">
    <citation type="submission" date="2017-09" db="EMBL/GenBank/DDBJ databases">
        <authorList>
            <person name="Ehlers B."/>
            <person name="Leendertz F.H."/>
        </authorList>
    </citation>
    <scope>NUCLEOTIDE SEQUENCE [LARGE SCALE GENOMIC DNA]</scope>
    <source>
        <strain evidence="1 2">DSM 27208</strain>
    </source>
</reference>
<accession>A0A285P395</accession>
<dbReference type="PROSITE" id="PS51257">
    <property type="entry name" value="PROKAR_LIPOPROTEIN"/>
    <property type="match status" value="1"/>
</dbReference>
<protein>
    <submittedName>
        <fullName evidence="1">Uncharacterized protein</fullName>
    </submittedName>
</protein>
<dbReference type="RefSeq" id="WP_097009601.1">
    <property type="nucleotide sequence ID" value="NZ_OBEJ01000003.1"/>
</dbReference>
<dbReference type="AlphaFoldDB" id="A0A285P395"/>
<organism evidence="1 2">
    <name type="scientific">Natronoarchaeum philippinense</name>
    <dbReference type="NCBI Taxonomy" id="558529"/>
    <lineage>
        <taxon>Archaea</taxon>
        <taxon>Methanobacteriati</taxon>
        <taxon>Methanobacteriota</taxon>
        <taxon>Stenosarchaea group</taxon>
        <taxon>Halobacteria</taxon>
        <taxon>Halobacteriales</taxon>
        <taxon>Natronoarchaeaceae</taxon>
    </lineage>
</organism>
<name>A0A285P395_NATPI</name>
<gene>
    <name evidence="1" type="ORF">SAMN06269185_2722</name>
</gene>